<evidence type="ECO:0000313" key="2">
    <source>
        <dbReference type="Proteomes" id="UP000722957"/>
    </source>
</evidence>
<dbReference type="AlphaFoldDB" id="A0ABD4KUU5"/>
<dbReference type="EMBL" id="RDOM01000115">
    <property type="protein sequence ID" value="MBF4274207.1"/>
    <property type="molecule type" value="Genomic_DNA"/>
</dbReference>
<dbReference type="Gene3D" id="3.40.50.300">
    <property type="entry name" value="P-loop containing nucleotide triphosphate hydrolases"/>
    <property type="match status" value="1"/>
</dbReference>
<dbReference type="RefSeq" id="WP_194573912.1">
    <property type="nucleotide sequence ID" value="NZ_RDOM01000115.1"/>
</dbReference>
<name>A0ABD4KUU5_VIBAN</name>
<reference evidence="1 2" key="1">
    <citation type="journal article" date="2021" name="PeerJ">
        <title>Analysis of 44 Vibrio anguillarum genomes reveals high genetic diversity.</title>
        <authorList>
            <person name="Hansen M.J."/>
            <person name="Dalsgaard I."/>
        </authorList>
    </citation>
    <scope>NUCLEOTIDE SEQUENCE [LARGE SCALE GENOMIC DNA]</scope>
    <source>
        <strain evidence="1 2">17-16730-2A</strain>
    </source>
</reference>
<dbReference type="Pfam" id="PF05049">
    <property type="entry name" value="IIGP"/>
    <property type="match status" value="1"/>
</dbReference>
<feature type="non-terminal residue" evidence="1">
    <location>
        <position position="96"/>
    </location>
</feature>
<comment type="caution">
    <text evidence="1">The sequence shown here is derived from an EMBL/GenBank/DDBJ whole genome shotgun (WGS) entry which is preliminary data.</text>
</comment>
<dbReference type="Proteomes" id="UP000722957">
    <property type="component" value="Unassembled WGS sequence"/>
</dbReference>
<organism evidence="1 2">
    <name type="scientific">Vibrio anguillarum</name>
    <name type="common">Listonella anguillarum</name>
    <dbReference type="NCBI Taxonomy" id="55601"/>
    <lineage>
        <taxon>Bacteria</taxon>
        <taxon>Pseudomonadati</taxon>
        <taxon>Pseudomonadota</taxon>
        <taxon>Gammaproteobacteria</taxon>
        <taxon>Vibrionales</taxon>
        <taxon>Vibrionaceae</taxon>
        <taxon>Vibrio</taxon>
    </lineage>
</organism>
<evidence type="ECO:0000313" key="1">
    <source>
        <dbReference type="EMBL" id="MBF4274207.1"/>
    </source>
</evidence>
<dbReference type="InterPro" id="IPR027417">
    <property type="entry name" value="P-loop_NTPase"/>
</dbReference>
<sequence length="96" mass="10306">MKTNDLFSTLENNILHNSLDSTTKDKLLSNLSFLRKASLNILITGATGAGKSSTINALFDMAVAQVGIDSDPHTESVQCYHLNNLVLWDTPGLGDG</sequence>
<dbReference type="SUPFAM" id="SSF52540">
    <property type="entry name" value="P-loop containing nucleoside triphosphate hydrolases"/>
    <property type="match status" value="1"/>
</dbReference>
<proteinExistence type="predicted"/>
<accession>A0ABD4KUU5</accession>
<gene>
    <name evidence="1" type="ORF">EAY07_19750</name>
</gene>
<dbReference type="InterPro" id="IPR007743">
    <property type="entry name" value="Immunity-related_GTPase-like"/>
</dbReference>
<protein>
    <submittedName>
        <fullName evidence="1">GTPase family protein</fullName>
    </submittedName>
</protein>